<reference evidence="2 3" key="1">
    <citation type="submission" date="2019-04" db="EMBL/GenBank/DDBJ databases">
        <title>Complete genome sequence of Agrobacterium tumefaciens CFBP6624.</title>
        <authorList>
            <person name="Haryono M."/>
            <person name="Lin Y.-C."/>
            <person name="Lai E.-M."/>
            <person name="Kuo C.-H."/>
        </authorList>
    </citation>
    <scope>NUCLEOTIDE SEQUENCE [LARGE SCALE GENOMIC DNA]</scope>
    <source>
        <strain evidence="2 3">CFBP6624</strain>
    </source>
</reference>
<dbReference type="InterPro" id="IPR043605">
    <property type="entry name" value="DUF883_C"/>
</dbReference>
<evidence type="ECO:0000259" key="1">
    <source>
        <dbReference type="Pfam" id="PF19029"/>
    </source>
</evidence>
<dbReference type="Proteomes" id="UP000298646">
    <property type="component" value="Chromosome linear"/>
</dbReference>
<dbReference type="Pfam" id="PF19029">
    <property type="entry name" value="DUF883_C"/>
    <property type="match status" value="1"/>
</dbReference>
<proteinExistence type="predicted"/>
<feature type="domain" description="DUF883" evidence="1">
    <location>
        <begin position="130"/>
        <end position="153"/>
    </location>
</feature>
<name>A0AAE6BS41_AGRTU</name>
<protein>
    <submittedName>
        <fullName evidence="2">DUF883 domain-containing protein</fullName>
    </submittedName>
</protein>
<gene>
    <name evidence="2" type="ORF">CFBP6624_21145</name>
</gene>
<accession>A0AAE6BS41</accession>
<dbReference type="AlphaFoldDB" id="A0AAE6BS41"/>
<sequence>MADRQVFRSPERRFSSDRIYLQRQSGWPAAISINDVPGRTSPMASVRSSVNDKIQQSLENGDAADVAAQLAQLREDLANLAKSVKALGVGASHELKAQAARVADDALTASGEMADSVRSEISSLNDNLTDQVQKNPLQSLGIAVGVGFVLALLTRR</sequence>
<evidence type="ECO:0000313" key="2">
    <source>
        <dbReference type="EMBL" id="QCM02670.1"/>
    </source>
</evidence>
<evidence type="ECO:0000313" key="3">
    <source>
        <dbReference type="Proteomes" id="UP000298646"/>
    </source>
</evidence>
<organism evidence="2 3">
    <name type="scientific">Agrobacterium tumefaciens</name>
    <dbReference type="NCBI Taxonomy" id="358"/>
    <lineage>
        <taxon>Bacteria</taxon>
        <taxon>Pseudomonadati</taxon>
        <taxon>Pseudomonadota</taxon>
        <taxon>Alphaproteobacteria</taxon>
        <taxon>Hyphomicrobiales</taxon>
        <taxon>Rhizobiaceae</taxon>
        <taxon>Rhizobium/Agrobacterium group</taxon>
        <taxon>Agrobacterium</taxon>
        <taxon>Agrobacterium tumefaciens complex</taxon>
    </lineage>
</organism>
<dbReference type="EMBL" id="CP039908">
    <property type="protein sequence ID" value="QCM02670.1"/>
    <property type="molecule type" value="Genomic_DNA"/>
</dbReference>